<dbReference type="Pfam" id="PF19677">
    <property type="entry name" value="DUF6179"/>
    <property type="match status" value="1"/>
</dbReference>
<proteinExistence type="predicted"/>
<evidence type="ECO:0000313" key="1">
    <source>
        <dbReference type="EMBL" id="SDG57720.1"/>
    </source>
</evidence>
<protein>
    <submittedName>
        <fullName evidence="1">Uncharacterized protein</fullName>
    </submittedName>
</protein>
<dbReference type="OrthoDB" id="3173587at2"/>
<sequence length="454" mass="52089">MADIDKIRRIKRETLSSEYYFKSLLEQAYMSGMLSETQLEKIQFDCLSLLAKQTERYNSGGSSSIRVEGAQSLLTSIMFTIGVWLKTYPNPDEAVAVIQKESMYALYQAGRERIDGLIKSTKILHSSIIGDLLQTENVFYRSTIVEGIKGFFKLYYPEFAAQEIHITADYPVHHLMERLVGIEFIQKYLECIYYENLFCAQFSAEDVHHLLYGYDEDYEELLVNIYEPVLSAAIGCILSGKDVHRLEMAPSSIKILSDLFRGKRRTEIVEILRGAVSQLSELLELTEPLKRYLRGSLPQIAAVIENAVLLQTLDRVFILPKYPENNRQLIFSFGEKMDDEKYRKVLEEIRQCRYLTDKKALIKGEIHSLADLEDILLDAELREEEILSIFRELNPAEIAALVRKHPMPSALDRYELRESQIVLGECLQKFLAALPAKGRDLIKQAAAMLDCIEI</sequence>
<dbReference type="Proteomes" id="UP000198656">
    <property type="component" value="Unassembled WGS sequence"/>
</dbReference>
<accession>A0A1G7VFK7</accession>
<dbReference type="AlphaFoldDB" id="A0A1G7VFK7"/>
<evidence type="ECO:0000313" key="2">
    <source>
        <dbReference type="Proteomes" id="UP000198656"/>
    </source>
</evidence>
<reference evidence="2" key="1">
    <citation type="submission" date="2016-10" db="EMBL/GenBank/DDBJ databases">
        <authorList>
            <person name="Varghese N."/>
            <person name="Submissions S."/>
        </authorList>
    </citation>
    <scope>NUCLEOTIDE SEQUENCE [LARGE SCALE GENOMIC DNA]</scope>
    <source>
        <strain evidence="2">DSM 8344</strain>
    </source>
</reference>
<keyword evidence="2" id="KW-1185">Reference proteome</keyword>
<dbReference type="RefSeq" id="WP_092330707.1">
    <property type="nucleotide sequence ID" value="NZ_FNCP01000004.1"/>
</dbReference>
<name>A0A1G7VFK7_9FIRM</name>
<dbReference type="STRING" id="1121419.SAMN05443529_10488"/>
<gene>
    <name evidence="1" type="ORF">SAMN05443529_10488</name>
</gene>
<organism evidence="1 2">
    <name type="scientific">Desulfosporosinus hippei DSM 8344</name>
    <dbReference type="NCBI Taxonomy" id="1121419"/>
    <lineage>
        <taxon>Bacteria</taxon>
        <taxon>Bacillati</taxon>
        <taxon>Bacillota</taxon>
        <taxon>Clostridia</taxon>
        <taxon>Eubacteriales</taxon>
        <taxon>Desulfitobacteriaceae</taxon>
        <taxon>Desulfosporosinus</taxon>
    </lineage>
</organism>
<dbReference type="EMBL" id="FNCP01000004">
    <property type="protein sequence ID" value="SDG57720.1"/>
    <property type="molecule type" value="Genomic_DNA"/>
</dbReference>
<dbReference type="InterPro" id="IPR045751">
    <property type="entry name" value="DUF6179"/>
</dbReference>